<reference evidence="1 2" key="1">
    <citation type="submission" date="2020-02" db="EMBL/GenBank/DDBJ databases">
        <title>Characterization of phylogenetic diversity of novel bifidobacterial species isolated in Czech ZOOs.</title>
        <authorList>
            <person name="Lugli G.A."/>
            <person name="Vera N.B."/>
            <person name="Ventura M."/>
        </authorList>
    </citation>
    <scope>NUCLEOTIDE SEQUENCE [LARGE SCALE GENOMIC DNA]</scope>
    <source>
        <strain evidence="1 2">DSM 109959</strain>
    </source>
</reference>
<proteinExistence type="predicted"/>
<organism evidence="1 2">
    <name type="scientific">Bifidobacterium olomucense</name>
    <dbReference type="NCBI Taxonomy" id="2675324"/>
    <lineage>
        <taxon>Bacteria</taxon>
        <taxon>Bacillati</taxon>
        <taxon>Actinomycetota</taxon>
        <taxon>Actinomycetes</taxon>
        <taxon>Bifidobacteriales</taxon>
        <taxon>Bifidobacteriaceae</taxon>
        <taxon>Bifidobacterium</taxon>
    </lineage>
</organism>
<dbReference type="AlphaFoldDB" id="A0A7Y0EXC9"/>
<gene>
    <name evidence="1" type="ORF">G1C97_1104</name>
</gene>
<dbReference type="EMBL" id="JAAIIG010000004">
    <property type="protein sequence ID" value="NMM98155.1"/>
    <property type="molecule type" value="Genomic_DNA"/>
</dbReference>
<evidence type="ECO:0000313" key="2">
    <source>
        <dbReference type="Proteomes" id="UP000543419"/>
    </source>
</evidence>
<keyword evidence="2" id="KW-1185">Reference proteome</keyword>
<name>A0A7Y0EXC9_9BIFI</name>
<protein>
    <submittedName>
        <fullName evidence="1">Uncharacterized protein</fullName>
    </submittedName>
</protein>
<sequence length="157" mass="17441">MASVFRSLALDVRPQLDAESLVFDLLKRVYDANPMFSDVHVQSEINLTSNDYAANGRLIIVSTGSPYQSEAKAWVWRIPLTFAVLGSNPDGASELAADLYRTVMEWPFSEGTSVGAVSRIISFTGFQRVNKLKENQGKSITEYASDCLIEAHDRYGR</sequence>
<dbReference type="Proteomes" id="UP000543419">
    <property type="component" value="Unassembled WGS sequence"/>
</dbReference>
<evidence type="ECO:0000313" key="1">
    <source>
        <dbReference type="EMBL" id="NMM98155.1"/>
    </source>
</evidence>
<dbReference type="RefSeq" id="WP_169240925.1">
    <property type="nucleotide sequence ID" value="NZ_JAAIIG010000004.1"/>
</dbReference>
<comment type="caution">
    <text evidence="1">The sequence shown here is derived from an EMBL/GenBank/DDBJ whole genome shotgun (WGS) entry which is preliminary data.</text>
</comment>
<accession>A0A7Y0EXC9</accession>